<evidence type="ECO:0000313" key="3">
    <source>
        <dbReference type="Proteomes" id="UP001260872"/>
    </source>
</evidence>
<comment type="similarity">
    <text evidence="1">Belongs to the short-chain dehydrogenases/reductases (SDR) family.</text>
</comment>
<comment type="caution">
    <text evidence="2">The sequence shown here is derived from an EMBL/GenBank/DDBJ whole genome shotgun (WGS) entry which is preliminary data.</text>
</comment>
<evidence type="ECO:0000256" key="1">
    <source>
        <dbReference type="ARBA" id="ARBA00006484"/>
    </source>
</evidence>
<organism evidence="2 3">
    <name type="scientific">Nesterenkonia flava</name>
    <dbReference type="NCBI Taxonomy" id="469799"/>
    <lineage>
        <taxon>Bacteria</taxon>
        <taxon>Bacillati</taxon>
        <taxon>Actinomycetota</taxon>
        <taxon>Actinomycetes</taxon>
        <taxon>Micrococcales</taxon>
        <taxon>Micrococcaceae</taxon>
        <taxon>Nesterenkonia</taxon>
    </lineage>
</organism>
<dbReference type="InterPro" id="IPR050259">
    <property type="entry name" value="SDR"/>
</dbReference>
<protein>
    <submittedName>
        <fullName evidence="2">SDR family oxidoreductase</fullName>
    </submittedName>
</protein>
<dbReference type="InterPro" id="IPR036291">
    <property type="entry name" value="NAD(P)-bd_dom_sf"/>
</dbReference>
<dbReference type="PANTHER" id="PTHR42879:SF2">
    <property type="entry name" value="3-OXOACYL-[ACYL-CARRIER-PROTEIN] REDUCTASE FABG"/>
    <property type="match status" value="1"/>
</dbReference>
<evidence type="ECO:0000313" key="2">
    <source>
        <dbReference type="EMBL" id="MDR5712244.1"/>
    </source>
</evidence>
<dbReference type="RefSeq" id="WP_310537625.1">
    <property type="nucleotide sequence ID" value="NZ_BAAAOC010000086.1"/>
</dbReference>
<gene>
    <name evidence="2" type="ORF">RH857_08895</name>
</gene>
<dbReference type="PRINTS" id="PR00080">
    <property type="entry name" value="SDRFAMILY"/>
</dbReference>
<sequence length="263" mass="26532">MSTAYEVPSYGGILSGRRALVTGAASGIGAAIAAHMVAAGAHVVLADRSESVRQGAAALGEQAAAAAAAQPEAVVFDATDEQAVESGVARAQELMGGLDVLVASHGIATQSPLAQMSLQMWNETIQVDLTSVFLLNRAVLPGMLDAGEGRIINVASQLGQKGGTDVAHYAAAKAGVIAMTKSLAQEVAAQGVLVNAIAPGPVETPLVAGLSEEWKRAKRAELPLGRFGTVDEVAPTAVMLASSPAGNIYVGQTLGPNSGDVML</sequence>
<name>A0ABU1FUB5_9MICC</name>
<reference evidence="3" key="1">
    <citation type="submission" date="2023-07" db="EMBL/GenBank/DDBJ databases">
        <title>Description of three actinobacteria isolated from air of manufacturing shop in a pharmaceutical factory.</title>
        <authorList>
            <person name="Zhang D.-F."/>
        </authorList>
    </citation>
    <scope>NUCLEOTIDE SEQUENCE [LARGE SCALE GENOMIC DNA]</scope>
    <source>
        <strain evidence="3">CCTCC AB 207010</strain>
    </source>
</reference>
<dbReference type="InterPro" id="IPR020904">
    <property type="entry name" value="Sc_DH/Rdtase_CS"/>
</dbReference>
<dbReference type="PROSITE" id="PS00061">
    <property type="entry name" value="ADH_SHORT"/>
    <property type="match status" value="1"/>
</dbReference>
<dbReference type="PRINTS" id="PR00081">
    <property type="entry name" value="GDHRDH"/>
</dbReference>
<keyword evidence="3" id="KW-1185">Reference proteome</keyword>
<proteinExistence type="inferred from homology"/>
<dbReference type="SUPFAM" id="SSF51735">
    <property type="entry name" value="NAD(P)-binding Rossmann-fold domains"/>
    <property type="match status" value="1"/>
</dbReference>
<dbReference type="EMBL" id="JAVKGT010000021">
    <property type="protein sequence ID" value="MDR5712244.1"/>
    <property type="molecule type" value="Genomic_DNA"/>
</dbReference>
<dbReference type="InterPro" id="IPR002347">
    <property type="entry name" value="SDR_fam"/>
</dbReference>
<dbReference type="Proteomes" id="UP001260872">
    <property type="component" value="Unassembled WGS sequence"/>
</dbReference>
<dbReference type="Gene3D" id="3.40.50.720">
    <property type="entry name" value="NAD(P)-binding Rossmann-like Domain"/>
    <property type="match status" value="1"/>
</dbReference>
<dbReference type="PANTHER" id="PTHR42879">
    <property type="entry name" value="3-OXOACYL-(ACYL-CARRIER-PROTEIN) REDUCTASE"/>
    <property type="match status" value="1"/>
</dbReference>
<dbReference type="Pfam" id="PF13561">
    <property type="entry name" value="adh_short_C2"/>
    <property type="match status" value="1"/>
</dbReference>
<accession>A0ABU1FUB5</accession>